<evidence type="ECO:0000313" key="1">
    <source>
        <dbReference type="EMBL" id="KAJ3001894.1"/>
    </source>
</evidence>
<protein>
    <submittedName>
        <fullName evidence="1">Uncharacterized protein</fullName>
    </submittedName>
</protein>
<evidence type="ECO:0000313" key="2">
    <source>
        <dbReference type="Proteomes" id="UP001144978"/>
    </source>
</evidence>
<dbReference type="Proteomes" id="UP001144978">
    <property type="component" value="Unassembled WGS sequence"/>
</dbReference>
<organism evidence="1 2">
    <name type="scientific">Trametes sanguinea</name>
    <dbReference type="NCBI Taxonomy" id="158606"/>
    <lineage>
        <taxon>Eukaryota</taxon>
        <taxon>Fungi</taxon>
        <taxon>Dikarya</taxon>
        <taxon>Basidiomycota</taxon>
        <taxon>Agaricomycotina</taxon>
        <taxon>Agaricomycetes</taxon>
        <taxon>Polyporales</taxon>
        <taxon>Polyporaceae</taxon>
        <taxon>Trametes</taxon>
    </lineage>
</organism>
<sequence>MLKKNAPAPARAPAAKKARASEGEGSSSGAKKGKNADKPWQSWRDVVLDGEEEGDLPIYDDCNDIRRKIRILQKQPGFKITHWLRDIGNINNNSYQRFMKAMGFSGGAENGTYYAAYVYFEKVRIFEGKKKTPKRIRNEEQYLAGLPKEDRRKQWVFMPV</sequence>
<keyword evidence="2" id="KW-1185">Reference proteome</keyword>
<comment type="caution">
    <text evidence="1">The sequence shown here is derived from an EMBL/GenBank/DDBJ whole genome shotgun (WGS) entry which is preliminary data.</text>
</comment>
<accession>A0ACC1PVM1</accession>
<reference evidence="1" key="1">
    <citation type="submission" date="2022-08" db="EMBL/GenBank/DDBJ databases">
        <title>Genome Sequence of Pycnoporus sanguineus.</title>
        <authorList>
            <person name="Buettner E."/>
        </authorList>
    </citation>
    <scope>NUCLEOTIDE SEQUENCE</scope>
    <source>
        <strain evidence="1">CG-C14</strain>
    </source>
</reference>
<dbReference type="EMBL" id="JANSHE010001605">
    <property type="protein sequence ID" value="KAJ3001894.1"/>
    <property type="molecule type" value="Genomic_DNA"/>
</dbReference>
<gene>
    <name evidence="1" type="ORF">NUW54_g6151</name>
</gene>
<proteinExistence type="predicted"/>
<name>A0ACC1PVM1_9APHY</name>